<dbReference type="Pfam" id="PF00593">
    <property type="entry name" value="TonB_dep_Rec_b-barrel"/>
    <property type="match status" value="1"/>
</dbReference>
<keyword evidence="4" id="KW-0732">Signal</keyword>
<keyword evidence="6" id="KW-0472">Membrane</keyword>
<evidence type="ECO:0000256" key="3">
    <source>
        <dbReference type="ARBA" id="ARBA00022692"/>
    </source>
</evidence>
<dbReference type="EMBL" id="UOEL01000143">
    <property type="protein sequence ID" value="VAW17289.1"/>
    <property type="molecule type" value="Genomic_DNA"/>
</dbReference>
<evidence type="ECO:0000256" key="4">
    <source>
        <dbReference type="ARBA" id="ARBA00022729"/>
    </source>
</evidence>
<dbReference type="Pfam" id="PF07715">
    <property type="entry name" value="Plug"/>
    <property type="match status" value="1"/>
</dbReference>
<evidence type="ECO:0000256" key="2">
    <source>
        <dbReference type="ARBA" id="ARBA00022448"/>
    </source>
</evidence>
<dbReference type="PROSITE" id="PS52016">
    <property type="entry name" value="TONB_DEPENDENT_REC_3"/>
    <property type="match status" value="1"/>
</dbReference>
<dbReference type="Gene3D" id="2.60.40.1120">
    <property type="entry name" value="Carboxypeptidase-like, regulatory domain"/>
    <property type="match status" value="1"/>
</dbReference>
<dbReference type="Gene3D" id="2.40.170.20">
    <property type="entry name" value="TonB-dependent receptor, beta-barrel domain"/>
    <property type="match status" value="1"/>
</dbReference>
<evidence type="ECO:0000256" key="6">
    <source>
        <dbReference type="ARBA" id="ARBA00023136"/>
    </source>
</evidence>
<dbReference type="SUPFAM" id="SSF56935">
    <property type="entry name" value="Porins"/>
    <property type="match status" value="1"/>
</dbReference>
<dbReference type="GO" id="GO:0009279">
    <property type="term" value="C:cell outer membrane"/>
    <property type="evidence" value="ECO:0007669"/>
    <property type="project" value="UniProtKB-SubCell"/>
</dbReference>
<dbReference type="Gene3D" id="2.170.130.10">
    <property type="entry name" value="TonB-dependent receptor, plug domain"/>
    <property type="match status" value="1"/>
</dbReference>
<dbReference type="InterPro" id="IPR039426">
    <property type="entry name" value="TonB-dep_rcpt-like"/>
</dbReference>
<dbReference type="PANTHER" id="PTHR30069">
    <property type="entry name" value="TONB-DEPENDENT OUTER MEMBRANE RECEPTOR"/>
    <property type="match status" value="1"/>
</dbReference>
<evidence type="ECO:0000313" key="11">
    <source>
        <dbReference type="EMBL" id="VAW17289.1"/>
    </source>
</evidence>
<organism evidence="11">
    <name type="scientific">hydrothermal vent metagenome</name>
    <dbReference type="NCBI Taxonomy" id="652676"/>
    <lineage>
        <taxon>unclassified sequences</taxon>
        <taxon>metagenomes</taxon>
        <taxon>ecological metagenomes</taxon>
    </lineage>
</organism>
<dbReference type="Pfam" id="PF13715">
    <property type="entry name" value="CarbopepD_reg_2"/>
    <property type="match status" value="1"/>
</dbReference>
<evidence type="ECO:0000256" key="7">
    <source>
        <dbReference type="ARBA" id="ARBA00023170"/>
    </source>
</evidence>
<keyword evidence="2" id="KW-0813">Transport</keyword>
<keyword evidence="3" id="KW-0812">Transmembrane</keyword>
<dbReference type="InterPro" id="IPR036942">
    <property type="entry name" value="Beta-barrel_TonB_sf"/>
</dbReference>
<accession>A0A3B0TYQ3</accession>
<dbReference type="AlphaFoldDB" id="A0A3B0TYQ3"/>
<dbReference type="InterPro" id="IPR000531">
    <property type="entry name" value="Beta-barrel_TonB"/>
</dbReference>
<keyword evidence="5" id="KW-0798">TonB box</keyword>
<feature type="domain" description="TonB-dependent receptor-like beta-barrel" evidence="9">
    <location>
        <begin position="270"/>
        <end position="707"/>
    </location>
</feature>
<dbReference type="GO" id="GO:0015344">
    <property type="term" value="F:siderophore uptake transmembrane transporter activity"/>
    <property type="evidence" value="ECO:0007669"/>
    <property type="project" value="TreeGrafter"/>
</dbReference>
<dbReference type="PANTHER" id="PTHR30069:SF29">
    <property type="entry name" value="HEMOGLOBIN AND HEMOGLOBIN-HAPTOGLOBIN-BINDING PROTEIN 1-RELATED"/>
    <property type="match status" value="1"/>
</dbReference>
<dbReference type="InterPro" id="IPR012910">
    <property type="entry name" value="Plug_dom"/>
</dbReference>
<evidence type="ECO:0000259" key="9">
    <source>
        <dbReference type="Pfam" id="PF00593"/>
    </source>
</evidence>
<dbReference type="SUPFAM" id="SSF49464">
    <property type="entry name" value="Carboxypeptidase regulatory domain-like"/>
    <property type="match status" value="1"/>
</dbReference>
<sequence>MKRSFVFLFIGMFCLYGYSQNSLSGTVSNNGNGEPLEQVSIFFPKLGKGATTNVHGIFIINGLAKGRYKIVVSHLGYKTHSETIEIKSAENNLNITLVPSVIEMEEVIVSTPFHKLQRENVMKVEQAKVIEFKTKGAFTLSDGITTMPGVESVSTGIGIGKPVIRGLSSNRVLVYVQGIRLENQQFGGEHGLGTGDSGIESVEVIKGPASLLYGSDAMGGVLYLNPEKFALPNETDTDVNLNYFSNTEGIHADAGFKKSAERFKFIVRGGISSHADYQTGDKTRVTNSRFTEYDLKTALGYQATVFKTELRYNYNQSELGIPKTIAEQTKKRTPVAPYQEIGNHILSSKSNMFFENSSLETTFGYIFNTRKEFEEGEELAALEMDLATFNYNVLYHLPKWYKLETIVGVQGMHQTNTNAGEEILIPDAVTNDIGVLATSHLHLNDKSDLQFGIRYDHRKITGKESGTPTDEGYIARLDRKFNSFNAALGYKMNLSESITARINTATGFRAPNLAELTSNGVHEGTNRFEIGNADLNNEKNFQVDVALEYRNEHFELYINGFHNSINDYIFIVPNGNVIGIDDVFIYRQQDAKLYGGEMGLHLHPHSLDWLHIESTFETVTGKLKDNSSLPLIPANNWTNTLRVEAFKDKNWLKKSYAFVSLMLYFDKNDVSDFESVTNGYNLLNLGFGGSFAVFGQDMDIRISGNNLLNETYTSHLSRLKTNSIANIGRNISVGISVGL</sequence>
<evidence type="ECO:0000259" key="10">
    <source>
        <dbReference type="Pfam" id="PF07715"/>
    </source>
</evidence>
<feature type="domain" description="TonB-dependent receptor plug" evidence="10">
    <location>
        <begin position="130"/>
        <end position="221"/>
    </location>
</feature>
<comment type="subcellular location">
    <subcellularLocation>
        <location evidence="1">Cell outer membrane</location>
        <topology evidence="1">Multi-pass membrane protein</topology>
    </subcellularLocation>
</comment>
<protein>
    <submittedName>
        <fullName evidence="11">TonB-dependent receptor</fullName>
    </submittedName>
</protein>
<gene>
    <name evidence="11" type="ORF">MNBD_BACTEROID03-2819</name>
</gene>
<evidence type="ECO:0000256" key="5">
    <source>
        <dbReference type="ARBA" id="ARBA00023077"/>
    </source>
</evidence>
<proteinExistence type="predicted"/>
<evidence type="ECO:0000256" key="1">
    <source>
        <dbReference type="ARBA" id="ARBA00004571"/>
    </source>
</evidence>
<dbReference type="InterPro" id="IPR037066">
    <property type="entry name" value="Plug_dom_sf"/>
</dbReference>
<keyword evidence="8" id="KW-0998">Cell outer membrane</keyword>
<dbReference type="InterPro" id="IPR008969">
    <property type="entry name" value="CarboxyPept-like_regulatory"/>
</dbReference>
<dbReference type="GO" id="GO:0044718">
    <property type="term" value="P:siderophore transmembrane transport"/>
    <property type="evidence" value="ECO:0007669"/>
    <property type="project" value="TreeGrafter"/>
</dbReference>
<name>A0A3B0TYQ3_9ZZZZ</name>
<evidence type="ECO:0000256" key="8">
    <source>
        <dbReference type="ARBA" id="ARBA00023237"/>
    </source>
</evidence>
<keyword evidence="7 11" id="KW-0675">Receptor</keyword>
<reference evidence="11" key="1">
    <citation type="submission" date="2018-06" db="EMBL/GenBank/DDBJ databases">
        <authorList>
            <person name="Zhirakovskaya E."/>
        </authorList>
    </citation>
    <scope>NUCLEOTIDE SEQUENCE</scope>
</reference>